<accession>A0A6J6QYN2</accession>
<evidence type="ECO:0000313" key="1">
    <source>
        <dbReference type="EMBL" id="CAB4714733.1"/>
    </source>
</evidence>
<protein>
    <submittedName>
        <fullName evidence="1">Unannotated protein</fullName>
    </submittedName>
</protein>
<reference evidence="1" key="1">
    <citation type="submission" date="2020-05" db="EMBL/GenBank/DDBJ databases">
        <authorList>
            <person name="Chiriac C."/>
            <person name="Salcher M."/>
            <person name="Ghai R."/>
            <person name="Kavagutti S V."/>
        </authorList>
    </citation>
    <scope>NUCLEOTIDE SEQUENCE</scope>
</reference>
<dbReference type="EMBL" id="CAEZXR010000195">
    <property type="protein sequence ID" value="CAB4714733.1"/>
    <property type="molecule type" value="Genomic_DNA"/>
</dbReference>
<organism evidence="1">
    <name type="scientific">freshwater metagenome</name>
    <dbReference type="NCBI Taxonomy" id="449393"/>
    <lineage>
        <taxon>unclassified sequences</taxon>
        <taxon>metagenomes</taxon>
        <taxon>ecological metagenomes</taxon>
    </lineage>
</organism>
<dbReference type="AlphaFoldDB" id="A0A6J6QYN2"/>
<sequence>MLSEDTEGPCADLRAELAAQGAESVDIVVVVPDSEAGESAAKAVTGAAQMWQQGMGSMTEAAGAPAGSDIHVSTVRLAAGESAYPVLDAEMLLVAATVADPGDGGPALELYDDTGARCAVLEDPLALDVWAQLPSFSGHHSLPEGIARQACGDSEICVAVNATFDPGAATLDPFEQFGLVGDEVGHCLRRLRP</sequence>
<gene>
    <name evidence="1" type="ORF">UFOPK2579_01636</name>
</gene>
<name>A0A6J6QYN2_9ZZZZ</name>
<proteinExistence type="predicted"/>